<dbReference type="PANTHER" id="PTHR45947:SF13">
    <property type="entry name" value="TRANSFERASE"/>
    <property type="match status" value="1"/>
</dbReference>
<dbReference type="STRING" id="1765655.AMR74_13365"/>
<dbReference type="EMBL" id="LIST01000005">
    <property type="protein sequence ID" value="KOX95904.1"/>
    <property type="molecule type" value="Genomic_DNA"/>
</dbReference>
<dbReference type="InterPro" id="IPR001296">
    <property type="entry name" value="Glyco_trans_1"/>
</dbReference>
<feature type="domain" description="Glycosyl transferase family 1" evidence="1">
    <location>
        <begin position="231"/>
        <end position="372"/>
    </location>
</feature>
<dbReference type="GO" id="GO:0016757">
    <property type="term" value="F:glycosyltransferase activity"/>
    <property type="evidence" value="ECO:0007669"/>
    <property type="project" value="InterPro"/>
</dbReference>
<sequence>MADVCLVNAQFPPDTQGGAENYVLRAAHGLDRRGYDVAIITSKPYDGVSSLRPTKETYEGISVWRFYPPNLSHLSNSTGNNVVEKAVWRGIDLANIPAARTVGSVLDRLDPKIVHTNNLFGISTLVGRAVQRRDIRHVHTLHDYGLICPKSNMLRDLTATDDERTVCEDPPMPCRAYAKQRQMTLGTPDIVTAPSQHVIDVHRDHGFFQGVNTQRVRLGIDGVKDDPPPITDSKSVLYVGQHTEAKGLETLFVAAEQLPDVTFHVCGTGPYAERTEEVAAKQENVEYHGFVSEDTLADLRKTAAAGIVPSIWMENSPMTIYESYAVGLPMIGSNIGGIPELIDPGETGYLFEPKDSDGLAQAIQRLFDDNRMAFQRRALEWANEHTMSAHVNRLLDQVYGL</sequence>
<name>A0A0N0BQU2_9EURY</name>
<comment type="caution">
    <text evidence="3">The sequence shown here is derived from an EMBL/GenBank/DDBJ whole genome shotgun (WGS) entry which is preliminary data.</text>
</comment>
<protein>
    <recommendedName>
        <fullName evidence="5">Glycosyltransferase subfamily 4-like N-terminal domain-containing protein</fullName>
    </recommendedName>
</protein>
<evidence type="ECO:0000313" key="4">
    <source>
        <dbReference type="Proteomes" id="UP000037747"/>
    </source>
</evidence>
<organism evidence="3 4">
    <name type="scientific">Halorubrum tropicale</name>
    <dbReference type="NCBI Taxonomy" id="1765655"/>
    <lineage>
        <taxon>Archaea</taxon>
        <taxon>Methanobacteriati</taxon>
        <taxon>Methanobacteriota</taxon>
        <taxon>Stenosarchaea group</taxon>
        <taxon>Halobacteria</taxon>
        <taxon>Halobacteriales</taxon>
        <taxon>Haloferacaceae</taxon>
        <taxon>Halorubrum</taxon>
    </lineage>
</organism>
<evidence type="ECO:0000259" key="1">
    <source>
        <dbReference type="Pfam" id="PF00534"/>
    </source>
</evidence>
<dbReference type="Gene3D" id="3.40.50.2000">
    <property type="entry name" value="Glycogen Phosphorylase B"/>
    <property type="match status" value="2"/>
</dbReference>
<dbReference type="PATRIC" id="fig|1705389.3.peg.1616"/>
<evidence type="ECO:0000313" key="3">
    <source>
        <dbReference type="EMBL" id="KOX95904.1"/>
    </source>
</evidence>
<gene>
    <name evidence="3" type="ORF">AMR74_13365</name>
</gene>
<dbReference type="InterPro" id="IPR028098">
    <property type="entry name" value="Glyco_trans_4-like_N"/>
</dbReference>
<dbReference type="Pfam" id="PF00534">
    <property type="entry name" value="Glycos_transf_1"/>
    <property type="match status" value="1"/>
</dbReference>
<dbReference type="RefSeq" id="WP_077152329.1">
    <property type="nucleotide sequence ID" value="NZ_LIST01000005.1"/>
</dbReference>
<proteinExistence type="predicted"/>
<keyword evidence="4" id="KW-1185">Reference proteome</keyword>
<dbReference type="InterPro" id="IPR050194">
    <property type="entry name" value="Glycosyltransferase_grp1"/>
</dbReference>
<evidence type="ECO:0000259" key="2">
    <source>
        <dbReference type="Pfam" id="PF13579"/>
    </source>
</evidence>
<dbReference type="SUPFAM" id="SSF53756">
    <property type="entry name" value="UDP-Glycosyltransferase/glycogen phosphorylase"/>
    <property type="match status" value="1"/>
</dbReference>
<dbReference type="AlphaFoldDB" id="A0A0N0BQU2"/>
<accession>A0A0N0BQU2</accession>
<dbReference type="OrthoDB" id="132546at2157"/>
<dbReference type="Proteomes" id="UP000037747">
    <property type="component" value="Unassembled WGS sequence"/>
</dbReference>
<dbReference type="PANTHER" id="PTHR45947">
    <property type="entry name" value="SULFOQUINOVOSYL TRANSFERASE SQD2"/>
    <property type="match status" value="1"/>
</dbReference>
<reference evidence="3 4" key="1">
    <citation type="submission" date="2015-08" db="EMBL/GenBank/DDBJ databases">
        <title>Genomes of Isolates from Cabo Rojo, PR.</title>
        <authorList>
            <person name="Sanchez-Nieves R.L."/>
            <person name="Montalvo-Rodriguez R."/>
        </authorList>
    </citation>
    <scope>NUCLEOTIDE SEQUENCE [LARGE SCALE GENOMIC DNA]</scope>
    <source>
        <strain evidence="3 4">5</strain>
    </source>
</reference>
<feature type="domain" description="Glycosyltransferase subfamily 4-like N-terminal" evidence="2">
    <location>
        <begin position="17"/>
        <end position="206"/>
    </location>
</feature>
<dbReference type="Pfam" id="PF13579">
    <property type="entry name" value="Glyco_trans_4_4"/>
    <property type="match status" value="1"/>
</dbReference>
<evidence type="ECO:0008006" key="5">
    <source>
        <dbReference type="Google" id="ProtNLM"/>
    </source>
</evidence>